<keyword evidence="1" id="KW-0732">Signal</keyword>
<organism evidence="2 3">
    <name type="scientific">Littorina saxatilis</name>
    <dbReference type="NCBI Taxonomy" id="31220"/>
    <lineage>
        <taxon>Eukaryota</taxon>
        <taxon>Metazoa</taxon>
        <taxon>Spiralia</taxon>
        <taxon>Lophotrochozoa</taxon>
        <taxon>Mollusca</taxon>
        <taxon>Gastropoda</taxon>
        <taxon>Caenogastropoda</taxon>
        <taxon>Littorinimorpha</taxon>
        <taxon>Littorinoidea</taxon>
        <taxon>Littorinidae</taxon>
        <taxon>Littorina</taxon>
    </lineage>
</organism>
<evidence type="ECO:0000313" key="2">
    <source>
        <dbReference type="EMBL" id="KAK7110876.1"/>
    </source>
</evidence>
<feature type="chain" id="PRO_5042982980" description="Conodipine-M alpha chain" evidence="1">
    <location>
        <begin position="20"/>
        <end position="129"/>
    </location>
</feature>
<accession>A0AAN9BQT8</accession>
<dbReference type="InterPro" id="IPR010711">
    <property type="entry name" value="PLA2G12"/>
</dbReference>
<sequence>MRLLLLLCLLCMAVWRVDGNCGTVRPNGCSNYGVFTEFEHIFTRACNWHDICYGCARHSRQSCDEHFHRNLLAACRWHYRGYRFHSTRNMCETHANAYRLGVNTFGWLHYNSNKPWFCRGLLSILPGCH</sequence>
<evidence type="ECO:0000313" key="3">
    <source>
        <dbReference type="Proteomes" id="UP001374579"/>
    </source>
</evidence>
<dbReference type="GO" id="GO:0006644">
    <property type="term" value="P:phospholipid metabolic process"/>
    <property type="evidence" value="ECO:0007669"/>
    <property type="project" value="InterPro"/>
</dbReference>
<name>A0AAN9BQT8_9CAEN</name>
<dbReference type="EMBL" id="JBAMIC010000003">
    <property type="protein sequence ID" value="KAK7110876.1"/>
    <property type="molecule type" value="Genomic_DNA"/>
</dbReference>
<dbReference type="PANTHER" id="PTHR12824">
    <property type="entry name" value="GROUP XII SECRETORY PHOSPHOLIPASE A2 FAMILY MEMBER"/>
    <property type="match status" value="1"/>
</dbReference>
<reference evidence="2 3" key="1">
    <citation type="submission" date="2024-02" db="EMBL/GenBank/DDBJ databases">
        <title>Chromosome-scale genome assembly of the rough periwinkle Littorina saxatilis.</title>
        <authorList>
            <person name="De Jode A."/>
            <person name="Faria R."/>
            <person name="Formenti G."/>
            <person name="Sims Y."/>
            <person name="Smith T.P."/>
            <person name="Tracey A."/>
            <person name="Wood J.M.D."/>
            <person name="Zagrodzka Z.B."/>
            <person name="Johannesson K."/>
            <person name="Butlin R.K."/>
            <person name="Leder E.H."/>
        </authorList>
    </citation>
    <scope>NUCLEOTIDE SEQUENCE [LARGE SCALE GENOMIC DNA]</scope>
    <source>
        <strain evidence="2">Snail1</strain>
        <tissue evidence="2">Muscle</tissue>
    </source>
</reference>
<dbReference type="GO" id="GO:0016042">
    <property type="term" value="P:lipid catabolic process"/>
    <property type="evidence" value="ECO:0007669"/>
    <property type="project" value="InterPro"/>
</dbReference>
<dbReference type="GO" id="GO:0050482">
    <property type="term" value="P:arachidonate secretion"/>
    <property type="evidence" value="ECO:0007669"/>
    <property type="project" value="InterPro"/>
</dbReference>
<feature type="signal peptide" evidence="1">
    <location>
        <begin position="1"/>
        <end position="19"/>
    </location>
</feature>
<dbReference type="AlphaFoldDB" id="A0AAN9BQT8"/>
<evidence type="ECO:0000256" key="1">
    <source>
        <dbReference type="SAM" id="SignalP"/>
    </source>
</evidence>
<dbReference type="Proteomes" id="UP001374579">
    <property type="component" value="Unassembled WGS sequence"/>
</dbReference>
<keyword evidence="3" id="KW-1185">Reference proteome</keyword>
<dbReference type="PANTHER" id="PTHR12824:SF8">
    <property type="entry name" value="GXIVSPLA2, ISOFORM A"/>
    <property type="match status" value="1"/>
</dbReference>
<dbReference type="GO" id="GO:0004623">
    <property type="term" value="F:phospholipase A2 activity"/>
    <property type="evidence" value="ECO:0007669"/>
    <property type="project" value="InterPro"/>
</dbReference>
<dbReference type="Pfam" id="PF06951">
    <property type="entry name" value="PLA2G12"/>
    <property type="match status" value="1"/>
</dbReference>
<proteinExistence type="predicted"/>
<comment type="caution">
    <text evidence="2">The sequence shown here is derived from an EMBL/GenBank/DDBJ whole genome shotgun (WGS) entry which is preliminary data.</text>
</comment>
<gene>
    <name evidence="2" type="ORF">V1264_014677</name>
</gene>
<dbReference type="SUPFAM" id="SSF48619">
    <property type="entry name" value="Phospholipase A2, PLA2"/>
    <property type="match status" value="1"/>
</dbReference>
<dbReference type="GO" id="GO:0005576">
    <property type="term" value="C:extracellular region"/>
    <property type="evidence" value="ECO:0007669"/>
    <property type="project" value="InterPro"/>
</dbReference>
<evidence type="ECO:0008006" key="4">
    <source>
        <dbReference type="Google" id="ProtNLM"/>
    </source>
</evidence>
<dbReference type="InterPro" id="IPR036444">
    <property type="entry name" value="PLipase_A2_dom_sf"/>
</dbReference>
<dbReference type="Gene3D" id="1.20.90.10">
    <property type="entry name" value="Phospholipase A2 domain"/>
    <property type="match status" value="1"/>
</dbReference>
<dbReference type="GO" id="GO:0005509">
    <property type="term" value="F:calcium ion binding"/>
    <property type="evidence" value="ECO:0007669"/>
    <property type="project" value="InterPro"/>
</dbReference>
<protein>
    <recommendedName>
        <fullName evidence="4">Conodipine-M alpha chain</fullName>
    </recommendedName>
</protein>